<keyword evidence="2" id="KW-1133">Transmembrane helix</keyword>
<feature type="transmembrane region" description="Helical" evidence="2">
    <location>
        <begin position="39"/>
        <end position="60"/>
    </location>
</feature>
<organism evidence="3 4">
    <name type="scientific">Micromonospora carbonacea</name>
    <dbReference type="NCBI Taxonomy" id="47853"/>
    <lineage>
        <taxon>Bacteria</taxon>
        <taxon>Bacillati</taxon>
        <taxon>Actinomycetota</taxon>
        <taxon>Actinomycetes</taxon>
        <taxon>Micromonosporales</taxon>
        <taxon>Micromonosporaceae</taxon>
        <taxon>Micromonospora</taxon>
    </lineage>
</organism>
<dbReference type="AlphaFoldDB" id="A0A7H8XKJ5"/>
<name>A0A7H8XKJ5_9ACTN</name>
<feature type="region of interest" description="Disordered" evidence="1">
    <location>
        <begin position="64"/>
        <end position="105"/>
    </location>
</feature>
<dbReference type="KEGG" id="mcab:HXZ27_16450"/>
<keyword evidence="2" id="KW-0472">Membrane</keyword>
<evidence type="ECO:0000313" key="4">
    <source>
        <dbReference type="Proteomes" id="UP000509335"/>
    </source>
</evidence>
<reference evidence="3 4" key="1">
    <citation type="submission" date="2020-07" db="EMBL/GenBank/DDBJ databases">
        <title>A bifunctional nitrone conjugated secondary metabolite targeting the ribosome.</title>
        <authorList>
            <person name="Limbrick E.M."/>
            <person name="Graf M."/>
            <person name="Derewacz D.K."/>
            <person name="Nguyen F."/>
            <person name="Spraggins J.M."/>
            <person name="Wieland M."/>
            <person name="Ynigez-Gutierrez A.E."/>
            <person name="Reisman B.J."/>
            <person name="Zinshteyn B."/>
            <person name="McCulloch K."/>
            <person name="Iverson T.M."/>
            <person name="Green R."/>
            <person name="Wilson D.N."/>
            <person name="Bachmann B.O."/>
        </authorList>
    </citation>
    <scope>NUCLEOTIDE SEQUENCE [LARGE SCALE GENOMIC DNA]</scope>
    <source>
        <strain evidence="4">aurantiaca</strain>
    </source>
</reference>
<sequence length="249" mass="26566">MNEADRLRAAMRSTERGRGDRFDVEAIMREGRRLRRRRAARSGAVMLAVVAAIVGTTVALRRAEPPPWGAEPAATAPVTPSATPSATPPTDRTPAATDPPSRQALGEIVRTGIRYGDDERVLYFTPVAVPDAPGVTMGLVAGRRAPDGRLTPDHLANDIAGGDRRPGFHQIGYEPSARLPPANPVPTFGYFVGPAAQITGTVDGRAVAARLARWSEDPDVVVFWFPPQALSPGRRLDGIVAQDASGRQL</sequence>
<evidence type="ECO:0000256" key="2">
    <source>
        <dbReference type="SAM" id="Phobius"/>
    </source>
</evidence>
<feature type="compositionally biased region" description="Low complexity" evidence="1">
    <location>
        <begin position="70"/>
        <end position="101"/>
    </location>
</feature>
<evidence type="ECO:0000256" key="1">
    <source>
        <dbReference type="SAM" id="MobiDB-lite"/>
    </source>
</evidence>
<dbReference type="Proteomes" id="UP000509335">
    <property type="component" value="Chromosome"/>
</dbReference>
<accession>A0A7H8XKJ5</accession>
<gene>
    <name evidence="3" type="ORF">HXZ27_16450</name>
</gene>
<keyword evidence="2" id="KW-0812">Transmembrane</keyword>
<dbReference type="EMBL" id="CP058322">
    <property type="protein sequence ID" value="QLD25603.1"/>
    <property type="molecule type" value="Genomic_DNA"/>
</dbReference>
<evidence type="ECO:0000313" key="3">
    <source>
        <dbReference type="EMBL" id="QLD25603.1"/>
    </source>
</evidence>
<protein>
    <submittedName>
        <fullName evidence="3">Uncharacterized protein</fullName>
    </submittedName>
</protein>
<proteinExistence type="predicted"/>